<feature type="signal peptide" evidence="2">
    <location>
        <begin position="1"/>
        <end position="20"/>
    </location>
</feature>
<name>A0A443YXN2_9GAMM</name>
<organism evidence="5 6">
    <name type="scientific">Pseudidiomarina gelatinasegens</name>
    <dbReference type="NCBI Taxonomy" id="2487740"/>
    <lineage>
        <taxon>Bacteria</taxon>
        <taxon>Pseudomonadati</taxon>
        <taxon>Pseudomonadota</taxon>
        <taxon>Gammaproteobacteria</taxon>
        <taxon>Alteromonadales</taxon>
        <taxon>Idiomarinaceae</taxon>
        <taxon>Pseudidiomarina</taxon>
    </lineage>
</organism>
<evidence type="ECO:0000313" key="6">
    <source>
        <dbReference type="Proteomes" id="UP000288789"/>
    </source>
</evidence>
<dbReference type="Pfam" id="PF00263">
    <property type="entry name" value="Secretin"/>
    <property type="match status" value="1"/>
</dbReference>
<dbReference type="PANTHER" id="PTHR30332">
    <property type="entry name" value="PROBABLE GENERAL SECRETION PATHWAY PROTEIN D"/>
    <property type="match status" value="1"/>
</dbReference>
<dbReference type="Proteomes" id="UP000288789">
    <property type="component" value="Unassembled WGS sequence"/>
</dbReference>
<evidence type="ECO:0000313" key="5">
    <source>
        <dbReference type="EMBL" id="RWU08754.1"/>
    </source>
</evidence>
<feature type="chain" id="PRO_5019133357" evidence="2">
    <location>
        <begin position="21"/>
        <end position="398"/>
    </location>
</feature>
<dbReference type="InterPro" id="IPR050810">
    <property type="entry name" value="Bact_Secretion_Sys_Channel"/>
</dbReference>
<sequence>MRLIKHVLLGLLIMSRPAAAEDSTIELAVGKTRVITMHEVTDIVIGDDNVAQVQLLGADTLIIKALKPGVTELLLRLSNGLTERIEVTINGFKNESEQTQLNWIKANMPGLSITVTEGIVIIAGELNEADHQLLLNHAQRNPDWLLQITRPEASLAQMIELEVKILEVKRHHLKNLGLSWPSAINGPLVTRDVGQWLSFPVAMQSTINLLEQSGSAKVLAEPKLTAASGGQAEFLVGGEFPVPQVVAQGLQDVDFREYGITLTMSPEDLGQQRIATSIKAEISTIDPATSVNGIPGMLTRRVSSMITAASGESIVLSGLISHEQSYQADVFPFLHQVPIVGRLFTSKEFRDAETELVVVVTPRLNEQIKRQSQRHIAAQRAIHEFREQASCVGLIDGY</sequence>
<dbReference type="GO" id="GO:0015627">
    <property type="term" value="C:type II protein secretion system complex"/>
    <property type="evidence" value="ECO:0007669"/>
    <property type="project" value="TreeGrafter"/>
</dbReference>
<dbReference type="AlphaFoldDB" id="A0A443YXN2"/>
<proteinExistence type="inferred from homology"/>
<dbReference type="RefSeq" id="WP_128353093.1">
    <property type="nucleotide sequence ID" value="NZ_CAXBCQ010000026.1"/>
</dbReference>
<keyword evidence="2" id="KW-0732">Signal</keyword>
<gene>
    <name evidence="5" type="ORF">EGC76_11185</name>
</gene>
<dbReference type="InterPro" id="IPR032789">
    <property type="entry name" value="T2SS-T3SS_pil_N"/>
</dbReference>
<dbReference type="InterPro" id="IPR004846">
    <property type="entry name" value="T2SS/T3SS_dom"/>
</dbReference>
<comment type="similarity">
    <text evidence="1">Belongs to the bacterial secretin family.</text>
</comment>
<dbReference type="Pfam" id="PF13629">
    <property type="entry name" value="T2SS-T3SS_pil_N"/>
    <property type="match status" value="1"/>
</dbReference>
<reference evidence="5 6" key="1">
    <citation type="submission" date="2018-12" db="EMBL/GenBank/DDBJ databases">
        <authorList>
            <person name="Li A."/>
            <person name="Zhang M."/>
            <person name="Zhu H."/>
        </authorList>
    </citation>
    <scope>NUCLEOTIDE SEQUENCE [LARGE SCALE GENOMIC DNA]</scope>
    <source>
        <strain evidence="5 6">R04H25</strain>
    </source>
</reference>
<comment type="caution">
    <text evidence="5">The sequence shown here is derived from an EMBL/GenBank/DDBJ whole genome shotgun (WGS) entry which is preliminary data.</text>
</comment>
<evidence type="ECO:0000259" key="3">
    <source>
        <dbReference type="Pfam" id="PF00263"/>
    </source>
</evidence>
<feature type="domain" description="Pilus formation protein N-terminal" evidence="4">
    <location>
        <begin position="23"/>
        <end position="87"/>
    </location>
</feature>
<protein>
    <submittedName>
        <fullName evidence="5">Uncharacterized protein</fullName>
    </submittedName>
</protein>
<dbReference type="OrthoDB" id="9775455at2"/>
<feature type="domain" description="Type II/III secretion system secretin-like" evidence="3">
    <location>
        <begin position="209"/>
        <end position="364"/>
    </location>
</feature>
<dbReference type="GO" id="GO:0009306">
    <property type="term" value="P:protein secretion"/>
    <property type="evidence" value="ECO:0007669"/>
    <property type="project" value="InterPro"/>
</dbReference>
<evidence type="ECO:0000256" key="2">
    <source>
        <dbReference type="SAM" id="SignalP"/>
    </source>
</evidence>
<evidence type="ECO:0000256" key="1">
    <source>
        <dbReference type="RuleBase" id="RU004003"/>
    </source>
</evidence>
<dbReference type="EMBL" id="RSFE01000011">
    <property type="protein sequence ID" value="RWU08754.1"/>
    <property type="molecule type" value="Genomic_DNA"/>
</dbReference>
<keyword evidence="6" id="KW-1185">Reference proteome</keyword>
<dbReference type="PANTHER" id="PTHR30332:SF17">
    <property type="entry name" value="TYPE IV PILIATION SYSTEM PROTEIN DR_0774-RELATED"/>
    <property type="match status" value="1"/>
</dbReference>
<evidence type="ECO:0000259" key="4">
    <source>
        <dbReference type="Pfam" id="PF13629"/>
    </source>
</evidence>
<accession>A0A443YXN2</accession>